<dbReference type="GO" id="GO:0016020">
    <property type="term" value="C:membrane"/>
    <property type="evidence" value="ECO:0007669"/>
    <property type="project" value="UniProtKB-SubCell"/>
</dbReference>
<feature type="domain" description="Rhodopsin" evidence="8">
    <location>
        <begin position="21"/>
        <end position="231"/>
    </location>
</feature>
<name>A0A8H4W1L7_9HELO</name>
<keyword evidence="10" id="KW-1185">Reference proteome</keyword>
<feature type="compositionally biased region" description="Basic and acidic residues" evidence="6">
    <location>
        <begin position="267"/>
        <end position="284"/>
    </location>
</feature>
<evidence type="ECO:0000256" key="5">
    <source>
        <dbReference type="ARBA" id="ARBA00038359"/>
    </source>
</evidence>
<evidence type="ECO:0000313" key="9">
    <source>
        <dbReference type="EMBL" id="KAF4627704.1"/>
    </source>
</evidence>
<comment type="similarity">
    <text evidence="5">Belongs to the SAT4 family.</text>
</comment>
<gene>
    <name evidence="9" type="ORF">G7Y89_g10453</name>
</gene>
<proteinExistence type="inferred from homology"/>
<evidence type="ECO:0000256" key="1">
    <source>
        <dbReference type="ARBA" id="ARBA00004141"/>
    </source>
</evidence>
<dbReference type="AlphaFoldDB" id="A0A8H4W1L7"/>
<dbReference type="OrthoDB" id="5278984at2759"/>
<feature type="transmembrane region" description="Helical" evidence="7">
    <location>
        <begin position="52"/>
        <end position="72"/>
    </location>
</feature>
<evidence type="ECO:0000256" key="4">
    <source>
        <dbReference type="ARBA" id="ARBA00023136"/>
    </source>
</evidence>
<dbReference type="EMBL" id="JAAMPI010000924">
    <property type="protein sequence ID" value="KAF4627704.1"/>
    <property type="molecule type" value="Genomic_DNA"/>
</dbReference>
<evidence type="ECO:0000256" key="6">
    <source>
        <dbReference type="SAM" id="MobiDB-lite"/>
    </source>
</evidence>
<evidence type="ECO:0000256" key="2">
    <source>
        <dbReference type="ARBA" id="ARBA00022692"/>
    </source>
</evidence>
<evidence type="ECO:0000313" key="10">
    <source>
        <dbReference type="Proteomes" id="UP000566819"/>
    </source>
</evidence>
<feature type="transmembrane region" description="Helical" evidence="7">
    <location>
        <begin position="138"/>
        <end position="157"/>
    </location>
</feature>
<feature type="region of interest" description="Disordered" evidence="6">
    <location>
        <begin position="264"/>
        <end position="324"/>
    </location>
</feature>
<dbReference type="Proteomes" id="UP000566819">
    <property type="component" value="Unassembled WGS sequence"/>
</dbReference>
<feature type="transmembrane region" description="Helical" evidence="7">
    <location>
        <begin position="169"/>
        <end position="187"/>
    </location>
</feature>
<accession>A0A8H4W1L7</accession>
<dbReference type="PANTHER" id="PTHR33048:SF129">
    <property type="entry name" value="INTEGRAL MEMBRANE PROTEIN-RELATED"/>
    <property type="match status" value="1"/>
</dbReference>
<dbReference type="InterPro" id="IPR049326">
    <property type="entry name" value="Rhodopsin_dom_fungi"/>
</dbReference>
<keyword evidence="2 7" id="KW-0812">Transmembrane</keyword>
<comment type="subcellular location">
    <subcellularLocation>
        <location evidence="1">Membrane</location>
        <topology evidence="1">Multi-pass membrane protein</topology>
    </subcellularLocation>
</comment>
<dbReference type="InterPro" id="IPR052337">
    <property type="entry name" value="SAT4-like"/>
</dbReference>
<protein>
    <recommendedName>
        <fullName evidence="8">Rhodopsin domain-containing protein</fullName>
    </recommendedName>
</protein>
<reference evidence="9 10" key="1">
    <citation type="submission" date="2020-03" db="EMBL/GenBank/DDBJ databases">
        <title>Draft Genome Sequence of Cudoniella acicularis.</title>
        <authorList>
            <person name="Buettner E."/>
            <person name="Kellner H."/>
        </authorList>
    </citation>
    <scope>NUCLEOTIDE SEQUENCE [LARGE SCALE GENOMIC DNA]</scope>
    <source>
        <strain evidence="9 10">DSM 108380</strain>
    </source>
</reference>
<dbReference type="PANTHER" id="PTHR33048">
    <property type="entry name" value="PTH11-LIKE INTEGRAL MEMBRANE PROTEIN (AFU_ORTHOLOGUE AFUA_5G11245)"/>
    <property type="match status" value="1"/>
</dbReference>
<feature type="compositionally biased region" description="Low complexity" evidence="6">
    <location>
        <begin position="300"/>
        <end position="312"/>
    </location>
</feature>
<feature type="transmembrane region" description="Helical" evidence="7">
    <location>
        <begin position="84"/>
        <end position="109"/>
    </location>
</feature>
<evidence type="ECO:0000259" key="8">
    <source>
        <dbReference type="Pfam" id="PF20684"/>
    </source>
</evidence>
<sequence>MGRLSDNNWNPTSFYGHLHGCAAATHGWGRLSYYVSPVDKSTALKFLFVMEVLWIIGIALIRISVAISLLRLSVASSAAGFERLWRGALWTIICVQVLAYIGWMVLLLFNCRPLRSTWEPVANVVCWAPKYTINYGSVANSLVIIMDFMLATMPIKLIWTLNRSVREKVLIACLMAMGLAATGIAIYKTYISQHYFVGDFLQTSVRFSLWCKLEELVGIIAACAPSLKSPVGKLLRRIGVVPQQHHRGLTRPSFVISLKYQTPNGSEEAKPAHELKPVDLESGTKSEAGLVNMGHKDWDSVTTEVRTTKSTTGSVDSEGRGRQR</sequence>
<keyword evidence="3 7" id="KW-1133">Transmembrane helix</keyword>
<evidence type="ECO:0000256" key="3">
    <source>
        <dbReference type="ARBA" id="ARBA00022989"/>
    </source>
</evidence>
<organism evidence="9 10">
    <name type="scientific">Cudoniella acicularis</name>
    <dbReference type="NCBI Taxonomy" id="354080"/>
    <lineage>
        <taxon>Eukaryota</taxon>
        <taxon>Fungi</taxon>
        <taxon>Dikarya</taxon>
        <taxon>Ascomycota</taxon>
        <taxon>Pezizomycotina</taxon>
        <taxon>Leotiomycetes</taxon>
        <taxon>Helotiales</taxon>
        <taxon>Tricladiaceae</taxon>
        <taxon>Cudoniella</taxon>
    </lineage>
</organism>
<keyword evidence="4 7" id="KW-0472">Membrane</keyword>
<evidence type="ECO:0000256" key="7">
    <source>
        <dbReference type="SAM" id="Phobius"/>
    </source>
</evidence>
<comment type="caution">
    <text evidence="9">The sequence shown here is derived from an EMBL/GenBank/DDBJ whole genome shotgun (WGS) entry which is preliminary data.</text>
</comment>
<dbReference type="Pfam" id="PF20684">
    <property type="entry name" value="Fung_rhodopsin"/>
    <property type="match status" value="1"/>
</dbReference>